<feature type="domain" description="L27" evidence="2">
    <location>
        <begin position="17"/>
        <end position="72"/>
    </location>
</feature>
<comment type="caution">
    <text evidence="3">The sequence shown here is derived from an EMBL/GenBank/DDBJ whole genome shotgun (WGS) entry which is preliminary data.</text>
</comment>
<feature type="region of interest" description="Disordered" evidence="1">
    <location>
        <begin position="264"/>
        <end position="286"/>
    </location>
</feature>
<dbReference type="SMART" id="SM00569">
    <property type="entry name" value="L27"/>
    <property type="match status" value="2"/>
</dbReference>
<dbReference type="Pfam" id="PF02828">
    <property type="entry name" value="L27"/>
    <property type="match status" value="1"/>
</dbReference>
<sequence>MRQSIEADPEAPPGLRENGLVQILANVVEEVRVSISRDINGADLLYSLLNAPWLQSLLKVYECLQQYMRAGPRPFLPFASGISQEVMAELRGVPSPSPAARELYRLLRDANMQALLSAHDTVAQKDYDPVLPPLPDNLPEDEEAMRIVCLVKNKQPLRSVGGATRSRWDKLRRLTKDKLGSGRRAGSLEQMTGGATACRVNYVSPERLCTPLPNQPCPLPLYKSIGSCRVCRQSSALSEDGLYHSAPSVCSSVLFGNMIEEADSGEDAENRCPLSPPPPRRKLPYQPYTVGTPYFPACYSTVGRSRGARVPMDPPGYGRHAHTAPSSPMQHRRAVGAHSTRSGRHPLTKQESLDELRSTVHTAASTMERSSDDVRALGQKMVAATEMMSESVQENAQALGLLMEVVDKLRGLIVTGRSPAPLRAAPRGSPCTPPACHARFLSSSSSSSSGSFCVYRDSPALSPGRSSQPYSGFTSPKGRPKNMASPSSPHRHANARPPLSNGLLSPRPAPDHSKMGCLFGKKEKKKKK</sequence>
<keyword evidence="4" id="KW-1185">Reference proteome</keyword>
<evidence type="ECO:0000259" key="2">
    <source>
        <dbReference type="PROSITE" id="PS51022"/>
    </source>
</evidence>
<protein>
    <recommendedName>
        <fullName evidence="2">L27 domain-containing protein</fullName>
    </recommendedName>
</protein>
<dbReference type="AlphaFoldDB" id="A0AAD7SXI8"/>
<dbReference type="Proteomes" id="UP001221898">
    <property type="component" value="Unassembled WGS sequence"/>
</dbReference>
<dbReference type="SUPFAM" id="SSF101288">
    <property type="entry name" value="L27 domain"/>
    <property type="match status" value="1"/>
</dbReference>
<dbReference type="PROSITE" id="PS51022">
    <property type="entry name" value="L27"/>
    <property type="match status" value="2"/>
</dbReference>
<dbReference type="InterPro" id="IPR014775">
    <property type="entry name" value="L27_C"/>
</dbReference>
<gene>
    <name evidence="3" type="ORF">AAFF_G00211740</name>
</gene>
<dbReference type="EMBL" id="JAINUG010000028">
    <property type="protein sequence ID" value="KAJ8410133.1"/>
    <property type="molecule type" value="Genomic_DNA"/>
</dbReference>
<dbReference type="InterPro" id="IPR036892">
    <property type="entry name" value="L27_dom_sf"/>
</dbReference>
<feature type="region of interest" description="Disordered" evidence="1">
    <location>
        <begin position="313"/>
        <end position="352"/>
    </location>
</feature>
<evidence type="ECO:0000256" key="1">
    <source>
        <dbReference type="SAM" id="MobiDB-lite"/>
    </source>
</evidence>
<evidence type="ECO:0000313" key="3">
    <source>
        <dbReference type="EMBL" id="KAJ8410133.1"/>
    </source>
</evidence>
<feature type="compositionally biased region" description="Polar residues" evidence="1">
    <location>
        <begin position="464"/>
        <end position="474"/>
    </location>
</feature>
<dbReference type="InterPro" id="IPR050716">
    <property type="entry name" value="MAGUK"/>
</dbReference>
<dbReference type="Gene3D" id="1.10.287.650">
    <property type="entry name" value="L27 domain"/>
    <property type="match status" value="1"/>
</dbReference>
<name>A0AAD7SXI8_9TELE</name>
<dbReference type="InterPro" id="IPR004172">
    <property type="entry name" value="L27_dom"/>
</dbReference>
<reference evidence="3" key="1">
    <citation type="journal article" date="2023" name="Science">
        <title>Genome structures resolve the early diversification of teleost fishes.</title>
        <authorList>
            <person name="Parey E."/>
            <person name="Louis A."/>
            <person name="Montfort J."/>
            <person name="Bouchez O."/>
            <person name="Roques C."/>
            <person name="Iampietro C."/>
            <person name="Lluch J."/>
            <person name="Castinel A."/>
            <person name="Donnadieu C."/>
            <person name="Desvignes T."/>
            <person name="Floi Bucao C."/>
            <person name="Jouanno E."/>
            <person name="Wen M."/>
            <person name="Mejri S."/>
            <person name="Dirks R."/>
            <person name="Jansen H."/>
            <person name="Henkel C."/>
            <person name="Chen W.J."/>
            <person name="Zahm M."/>
            <person name="Cabau C."/>
            <person name="Klopp C."/>
            <person name="Thompson A.W."/>
            <person name="Robinson-Rechavi M."/>
            <person name="Braasch I."/>
            <person name="Lecointre G."/>
            <person name="Bobe J."/>
            <person name="Postlethwait J.H."/>
            <person name="Berthelot C."/>
            <person name="Roest Crollius H."/>
            <person name="Guiguen Y."/>
        </authorList>
    </citation>
    <scope>NUCLEOTIDE SEQUENCE</scope>
    <source>
        <strain evidence="3">NC1722</strain>
    </source>
</reference>
<proteinExistence type="predicted"/>
<feature type="compositionally biased region" description="Basic residues" evidence="1">
    <location>
        <begin position="330"/>
        <end position="347"/>
    </location>
</feature>
<evidence type="ECO:0000313" key="4">
    <source>
        <dbReference type="Proteomes" id="UP001221898"/>
    </source>
</evidence>
<organism evidence="3 4">
    <name type="scientific">Aldrovandia affinis</name>
    <dbReference type="NCBI Taxonomy" id="143900"/>
    <lineage>
        <taxon>Eukaryota</taxon>
        <taxon>Metazoa</taxon>
        <taxon>Chordata</taxon>
        <taxon>Craniata</taxon>
        <taxon>Vertebrata</taxon>
        <taxon>Euteleostomi</taxon>
        <taxon>Actinopterygii</taxon>
        <taxon>Neopterygii</taxon>
        <taxon>Teleostei</taxon>
        <taxon>Notacanthiformes</taxon>
        <taxon>Halosauridae</taxon>
        <taxon>Aldrovandia</taxon>
    </lineage>
</organism>
<accession>A0AAD7SXI8</accession>
<dbReference type="PANTHER" id="PTHR23122">
    <property type="entry name" value="MEMBRANE-ASSOCIATED GUANYLATE KINASE MAGUK"/>
    <property type="match status" value="1"/>
</dbReference>
<feature type="region of interest" description="Disordered" evidence="1">
    <location>
        <begin position="461"/>
        <end position="528"/>
    </location>
</feature>
<feature type="domain" description="L27" evidence="2">
    <location>
        <begin position="79"/>
        <end position="130"/>
    </location>
</feature>